<dbReference type="InterPro" id="IPR005225">
    <property type="entry name" value="Small_GTP-bd"/>
</dbReference>
<dbReference type="FunFam" id="3.40.50.300:FF:000808">
    <property type="entry name" value="Small GTP-binding protein, putative"/>
    <property type="match status" value="1"/>
</dbReference>
<evidence type="ECO:0000256" key="2">
    <source>
        <dbReference type="SAM" id="MobiDB-lite"/>
    </source>
</evidence>
<gene>
    <name evidence="3" type="primary">RB39B</name>
</gene>
<dbReference type="AlphaFoldDB" id="C1BMJ0"/>
<dbReference type="InterPro" id="IPR001806">
    <property type="entry name" value="Small_GTPase"/>
</dbReference>
<dbReference type="EMBL" id="BT075819">
    <property type="protein sequence ID" value="ACO10243.1"/>
    <property type="molecule type" value="mRNA"/>
</dbReference>
<dbReference type="GO" id="GO:0005525">
    <property type="term" value="F:GTP binding"/>
    <property type="evidence" value="ECO:0007669"/>
    <property type="project" value="InterPro"/>
</dbReference>
<dbReference type="Pfam" id="PF00071">
    <property type="entry name" value="Ras"/>
    <property type="match status" value="1"/>
</dbReference>
<dbReference type="SMART" id="SM00175">
    <property type="entry name" value="RAB"/>
    <property type="match status" value="1"/>
</dbReference>
<evidence type="ECO:0000256" key="1">
    <source>
        <dbReference type="ARBA" id="ARBA00006270"/>
    </source>
</evidence>
<dbReference type="PROSITE" id="PS51420">
    <property type="entry name" value="RHO"/>
    <property type="match status" value="1"/>
</dbReference>
<evidence type="ECO:0000313" key="3">
    <source>
        <dbReference type="EMBL" id="ACO10243.1"/>
    </source>
</evidence>
<organism evidence="3">
    <name type="scientific">Caligus rogercresseyi</name>
    <name type="common">Sea louse</name>
    <dbReference type="NCBI Taxonomy" id="217165"/>
    <lineage>
        <taxon>Eukaryota</taxon>
        <taxon>Metazoa</taxon>
        <taxon>Ecdysozoa</taxon>
        <taxon>Arthropoda</taxon>
        <taxon>Crustacea</taxon>
        <taxon>Multicrustacea</taxon>
        <taxon>Hexanauplia</taxon>
        <taxon>Copepoda</taxon>
        <taxon>Siphonostomatoida</taxon>
        <taxon>Caligidae</taxon>
        <taxon>Caligus</taxon>
    </lineage>
</organism>
<name>C1BMJ0_CALRO</name>
<dbReference type="GO" id="GO:0003924">
    <property type="term" value="F:GTPase activity"/>
    <property type="evidence" value="ECO:0007669"/>
    <property type="project" value="InterPro"/>
</dbReference>
<dbReference type="PROSITE" id="PS51421">
    <property type="entry name" value="RAS"/>
    <property type="match status" value="1"/>
</dbReference>
<dbReference type="InterPro" id="IPR027417">
    <property type="entry name" value="P-loop_NTPase"/>
</dbReference>
<reference evidence="3" key="1">
    <citation type="submission" date="2009-03" db="EMBL/GenBank/DDBJ databases">
        <title>Caligus rogercresseyi ESTs and full-length cDNAs.</title>
        <authorList>
            <person name="Yasuike M."/>
            <person name="von Schalburg K."/>
            <person name="Cooper G."/>
            <person name="Leong J."/>
            <person name="Jones S.R.M."/>
            <person name="Koop B.F."/>
        </authorList>
    </citation>
    <scope>NUCLEOTIDE SEQUENCE</scope>
    <source>
        <tissue evidence="3">Whole tissue</tissue>
    </source>
</reference>
<dbReference type="PANTHER" id="PTHR47979">
    <property type="entry name" value="DRAB11-RELATED"/>
    <property type="match status" value="1"/>
</dbReference>
<sequence>MIDPLEKSMIPIDPTFRYQFRLILIGDSTVGKSSLLRYFTDGSFGEVSDPTVGIDFFAKLLPVKDGNIMKLLLWDTAGQERFRSITRSYYRNTVAALIIYDICNRDSFTHVPNWMAEARKHMEPNKSVFILVGCKLDISETNPGSREVPTEEARTFAELHGLQFLETSAKSGINVDNVFRLLSQEIYDKLQSGELTLDPDWDGIKKGYFPQNTRLFRKGPSRRALRGSITPRGEESTRYPIGEPVSQKCC</sequence>
<protein>
    <submittedName>
        <fullName evidence="3">Ras-related protein Rab-39B</fullName>
    </submittedName>
</protein>
<dbReference type="SMART" id="SM00173">
    <property type="entry name" value="RAS"/>
    <property type="match status" value="1"/>
</dbReference>
<dbReference type="NCBIfam" id="TIGR00231">
    <property type="entry name" value="small_GTP"/>
    <property type="match status" value="1"/>
</dbReference>
<dbReference type="PRINTS" id="PR00449">
    <property type="entry name" value="RASTRNSFRMNG"/>
</dbReference>
<accession>C1BMJ0</accession>
<dbReference type="SUPFAM" id="SSF52540">
    <property type="entry name" value="P-loop containing nucleoside triphosphate hydrolases"/>
    <property type="match status" value="1"/>
</dbReference>
<dbReference type="InterPro" id="IPR050209">
    <property type="entry name" value="Rab_GTPases_membrane_traffic"/>
</dbReference>
<dbReference type="PROSITE" id="PS51419">
    <property type="entry name" value="RAB"/>
    <property type="match status" value="1"/>
</dbReference>
<feature type="region of interest" description="Disordered" evidence="2">
    <location>
        <begin position="222"/>
        <end position="250"/>
    </location>
</feature>
<proteinExistence type="evidence at transcript level"/>
<dbReference type="SMART" id="SM00174">
    <property type="entry name" value="RHO"/>
    <property type="match status" value="1"/>
</dbReference>
<dbReference type="SMART" id="SM00176">
    <property type="entry name" value="RAN"/>
    <property type="match status" value="1"/>
</dbReference>
<dbReference type="Gene3D" id="3.40.50.300">
    <property type="entry name" value="P-loop containing nucleotide triphosphate hydrolases"/>
    <property type="match status" value="1"/>
</dbReference>
<comment type="similarity">
    <text evidence="1">Belongs to the small GTPase superfamily. Rab family.</text>
</comment>